<dbReference type="PATRIC" id="fig|38323.4.peg.1447"/>
<proteinExistence type="predicted"/>
<dbReference type="KEGG" id="bhs:BM1374165_01355"/>
<name>X5M8K5_BARHN</name>
<reference evidence="2" key="1">
    <citation type="submission" date="2013-11" db="EMBL/GenBank/DDBJ databases">
        <title>Genome sequencing of Bartonella spp. isolated from human blood.</title>
        <authorList>
            <person name="Raoult D."/>
        </authorList>
    </citation>
    <scope>NUCLEOTIDE SEQUENCE</scope>
    <source>
        <strain evidence="2">BM1374165</strain>
    </source>
</reference>
<organism evidence="1 2">
    <name type="scientific">Bartonella henselae</name>
    <name type="common">Rochalimaea henselae</name>
    <dbReference type="NCBI Taxonomy" id="38323"/>
    <lineage>
        <taxon>Bacteria</taxon>
        <taxon>Pseudomonadati</taxon>
        <taxon>Pseudomonadota</taxon>
        <taxon>Alphaproteobacteria</taxon>
        <taxon>Hyphomicrobiales</taxon>
        <taxon>Bartonellaceae</taxon>
        <taxon>Bartonella</taxon>
    </lineage>
</organism>
<dbReference type="STRING" id="38323.BM1374165_01355"/>
<evidence type="ECO:0000313" key="2">
    <source>
        <dbReference type="Proteomes" id="UP000019801"/>
    </source>
</evidence>
<evidence type="ECO:0000313" key="1">
    <source>
        <dbReference type="EMBL" id="CDO47338.1"/>
    </source>
</evidence>
<dbReference type="Gene3D" id="3.40.50.1980">
    <property type="entry name" value="Nitrogenase molybdenum iron protein domain"/>
    <property type="match status" value="1"/>
</dbReference>
<dbReference type="Proteomes" id="UP000019801">
    <property type="component" value="Chromosome I"/>
</dbReference>
<dbReference type="EMBL" id="HG969191">
    <property type="protein sequence ID" value="CDO47338.1"/>
    <property type="molecule type" value="Genomic_DNA"/>
</dbReference>
<sequence>MTFGGKISSLGIKLRFDILYSEFGIALATNKITVQKHGQLISLEFILETNLD</sequence>
<gene>
    <name evidence="1" type="primary">fatB_2</name>
    <name evidence="1" type="ORF">BM1374165_01355</name>
</gene>
<dbReference type="AlphaFoldDB" id="X5M8K5"/>
<accession>X5M8K5</accession>
<protein>
    <submittedName>
        <fullName evidence="1">Ferric anguibactin-binding protein</fullName>
    </submittedName>
</protein>